<dbReference type="EMBL" id="HBKP01005129">
    <property type="protein sequence ID" value="CAE2206915.1"/>
    <property type="molecule type" value="Transcribed_RNA"/>
</dbReference>
<keyword evidence="1" id="KW-0812">Transmembrane</keyword>
<evidence type="ECO:0000256" key="1">
    <source>
        <dbReference type="SAM" id="Phobius"/>
    </source>
</evidence>
<feature type="transmembrane region" description="Helical" evidence="1">
    <location>
        <begin position="172"/>
        <end position="193"/>
    </location>
</feature>
<proteinExistence type="predicted"/>
<keyword evidence="1" id="KW-1133">Transmembrane helix</keyword>
<dbReference type="InterPro" id="IPR025424">
    <property type="entry name" value="YrhK_domain"/>
</dbReference>
<sequence length="204" mass="22133">MAGAAVLVPGSVLFFDSLPDNFYSIGVALNVVASVFLILGATADMCGFLRKPLIPKLISSFMLLGGYLFLIGSILFLPACELSNAGTWVFRFGSCSYLCGSLLSLYDLYNPNHSLMNAKAINEEEAMESVLKEEITDIQIVRRAWTACFIFYAFSSSLFIVGGILSQFSVPGLAVCWVIGSLCTNIASTISIIERYTGWSSILE</sequence>
<reference evidence="3" key="1">
    <citation type="submission" date="2021-01" db="EMBL/GenBank/DDBJ databases">
        <authorList>
            <person name="Corre E."/>
            <person name="Pelletier E."/>
            <person name="Niang G."/>
            <person name="Scheremetjew M."/>
            <person name="Finn R."/>
            <person name="Kale V."/>
            <person name="Holt S."/>
            <person name="Cochrane G."/>
            <person name="Meng A."/>
            <person name="Brown T."/>
            <person name="Cohen L."/>
        </authorList>
    </citation>
    <scope>NUCLEOTIDE SEQUENCE</scope>
    <source>
        <strain evidence="3">DIVA3 518/3/11/1/6</strain>
    </source>
</reference>
<evidence type="ECO:0000259" key="2">
    <source>
        <dbReference type="Pfam" id="PF14145"/>
    </source>
</evidence>
<accession>A0A7S4HR85</accession>
<dbReference type="Pfam" id="PF14145">
    <property type="entry name" value="YrhK"/>
    <property type="match status" value="1"/>
</dbReference>
<protein>
    <recommendedName>
        <fullName evidence="2">YrhK domain-containing protein</fullName>
    </recommendedName>
</protein>
<feature type="domain" description="YrhK" evidence="2">
    <location>
        <begin position="63"/>
        <end position="105"/>
    </location>
</feature>
<evidence type="ECO:0000313" key="3">
    <source>
        <dbReference type="EMBL" id="CAE2206915.1"/>
    </source>
</evidence>
<feature type="transmembrane region" description="Helical" evidence="1">
    <location>
        <begin position="22"/>
        <end position="41"/>
    </location>
</feature>
<feature type="transmembrane region" description="Helical" evidence="1">
    <location>
        <begin position="144"/>
        <end position="166"/>
    </location>
</feature>
<name>A0A7S4HR85_9EUKA</name>
<organism evidence="3">
    <name type="scientific">Vannella robusta</name>
    <dbReference type="NCBI Taxonomy" id="1487602"/>
    <lineage>
        <taxon>Eukaryota</taxon>
        <taxon>Amoebozoa</taxon>
        <taxon>Discosea</taxon>
        <taxon>Flabellinia</taxon>
        <taxon>Vannellidae</taxon>
        <taxon>Vannella</taxon>
    </lineage>
</organism>
<feature type="transmembrane region" description="Helical" evidence="1">
    <location>
        <begin position="53"/>
        <end position="76"/>
    </location>
</feature>
<keyword evidence="1" id="KW-0472">Membrane</keyword>
<gene>
    <name evidence="3" type="ORF">VSP0166_LOCUS3665</name>
</gene>
<dbReference type="AlphaFoldDB" id="A0A7S4HR85"/>